<evidence type="ECO:0000313" key="1">
    <source>
        <dbReference type="EMBL" id="KSW12249.1"/>
    </source>
</evidence>
<dbReference type="EMBL" id="LNTB01000001">
    <property type="protein sequence ID" value="KSW12249.1"/>
    <property type="molecule type" value="Genomic_DNA"/>
</dbReference>
<dbReference type="AlphaFoldDB" id="A0A0V8RW01"/>
<evidence type="ECO:0000313" key="2">
    <source>
        <dbReference type="Proteomes" id="UP000053352"/>
    </source>
</evidence>
<organism evidence="1 2">
    <name type="scientific">Pyrodictium occultum</name>
    <dbReference type="NCBI Taxonomy" id="2309"/>
    <lineage>
        <taxon>Archaea</taxon>
        <taxon>Thermoproteota</taxon>
        <taxon>Thermoprotei</taxon>
        <taxon>Desulfurococcales</taxon>
        <taxon>Pyrodictiaceae</taxon>
        <taxon>Pyrodictium</taxon>
    </lineage>
</organism>
<sequence length="182" mass="20257">MSESIDAGAEEILIRADRRVLKTLSPHARCVVLVLRLLGSEEISVADLEARIESFGFKCSRLNEIIDMLSYYGMLECRETLCRLSSAGRELSGALNEFLYTLRRLVYSVVRGSINEDMVASSLVTTFASTLGLIESYVEEPSMMPLYLPLHLYIAGVSTVVLAQLARVSASVLDVVKRFWLD</sequence>
<comment type="caution">
    <text evidence="1">The sequence shown here is derived from an EMBL/GenBank/DDBJ whole genome shotgun (WGS) entry which is preliminary data.</text>
</comment>
<name>A0A0V8RW01_PYROC</name>
<accession>A0A0V8RW01</accession>
<dbReference type="Proteomes" id="UP000053352">
    <property type="component" value="Unassembled WGS sequence"/>
</dbReference>
<keyword evidence="2" id="KW-1185">Reference proteome</keyword>
<dbReference type="RefSeq" id="WP_058370929.1">
    <property type="nucleotide sequence ID" value="NZ_LNTB01000001.1"/>
</dbReference>
<reference evidence="1 2" key="1">
    <citation type="submission" date="2015-11" db="EMBL/GenBank/DDBJ databases">
        <title>Genome sequence of Pyrodictium occultum PL-19, a marine hyperthermophilic archaeon isolated from Volcano, Italy.</title>
        <authorList>
            <person name="Utturkar S."/>
            <person name="Huber H."/>
            <person name="Leptihn S."/>
            <person name="Brown S."/>
            <person name="Stetter K.O."/>
            <person name="Podar M."/>
        </authorList>
    </citation>
    <scope>NUCLEOTIDE SEQUENCE [LARGE SCALE GENOMIC DNA]</scope>
    <source>
        <strain evidence="1 2">PL-19</strain>
    </source>
</reference>
<dbReference type="OrthoDB" id="378439at2157"/>
<proteinExistence type="predicted"/>
<gene>
    <name evidence="1" type="ORF">CF15_05720</name>
</gene>
<protein>
    <submittedName>
        <fullName evidence="1">Uncharacterized protein</fullName>
    </submittedName>
</protein>